<keyword evidence="2 3" id="KW-0186">Copper</keyword>
<feature type="binding site" evidence="3">
    <location>
        <position position="73"/>
    </location>
    <ligand>
        <name>Cu cation</name>
        <dbReference type="ChEBI" id="CHEBI:23378"/>
    </ligand>
</feature>
<dbReference type="AlphaFoldDB" id="A4TTS5"/>
<evidence type="ECO:0000256" key="4">
    <source>
        <dbReference type="PIRSR" id="PIRSR603782-2"/>
    </source>
</evidence>
<dbReference type="FunFam" id="3.40.30.10:FF:000013">
    <property type="entry name" value="Blast:Protein SCO1 homolog, mitochondrial"/>
    <property type="match status" value="1"/>
</dbReference>
<dbReference type="CDD" id="cd02968">
    <property type="entry name" value="SCO"/>
    <property type="match status" value="1"/>
</dbReference>
<dbReference type="PROSITE" id="PS51352">
    <property type="entry name" value="THIOREDOXIN_2"/>
    <property type="match status" value="1"/>
</dbReference>
<feature type="disulfide bond" description="Redox-active" evidence="4">
    <location>
        <begin position="69"/>
        <end position="73"/>
    </location>
</feature>
<dbReference type="RefSeq" id="WP_106002949.1">
    <property type="nucleotide sequence ID" value="NZ_CP027527.1"/>
</dbReference>
<dbReference type="EMBL" id="CU459003">
    <property type="protein sequence ID" value="CAM74032.1"/>
    <property type="molecule type" value="Genomic_DNA"/>
</dbReference>
<dbReference type="InterPro" id="IPR013766">
    <property type="entry name" value="Thioredoxin_domain"/>
</dbReference>
<name>A4TTS5_9PROT</name>
<gene>
    <name evidence="6" type="ORF">MGR_1736</name>
</gene>
<evidence type="ECO:0000313" key="6">
    <source>
        <dbReference type="EMBL" id="CAM74032.1"/>
    </source>
</evidence>
<dbReference type="Pfam" id="PF02630">
    <property type="entry name" value="SCO1-SenC"/>
    <property type="match status" value="1"/>
</dbReference>
<evidence type="ECO:0000256" key="2">
    <source>
        <dbReference type="ARBA" id="ARBA00023008"/>
    </source>
</evidence>
<feature type="binding site" evidence="3">
    <location>
        <position position="159"/>
    </location>
    <ligand>
        <name>Cu cation</name>
        <dbReference type="ChEBI" id="CHEBI:23378"/>
    </ligand>
</feature>
<evidence type="ECO:0000259" key="5">
    <source>
        <dbReference type="PROSITE" id="PS51352"/>
    </source>
</evidence>
<dbReference type="InterPro" id="IPR036249">
    <property type="entry name" value="Thioredoxin-like_sf"/>
</dbReference>
<dbReference type="PANTHER" id="PTHR12151">
    <property type="entry name" value="ELECTRON TRANSPORT PROTIN SCO1/SENC FAMILY MEMBER"/>
    <property type="match status" value="1"/>
</dbReference>
<evidence type="ECO:0000256" key="1">
    <source>
        <dbReference type="ARBA" id="ARBA00010996"/>
    </source>
</evidence>
<dbReference type="InterPro" id="IPR003782">
    <property type="entry name" value="SCO1/SenC"/>
</dbReference>
<reference evidence="6" key="1">
    <citation type="journal article" date="2007" name="J. Bacteriol.">
        <title>Comparative genome analysis of four magnetotactic bacteria reveals a complex set of group-specific genes implicated in magnetosome biomineralization and function.</title>
        <authorList>
            <person name="Richter M."/>
            <person name="Kube M."/>
            <person name="Bazylinski D.A."/>
            <person name="Lombardot T."/>
            <person name="Gloeckner F.O."/>
            <person name="Reinhardt R."/>
            <person name="Schueler D."/>
        </authorList>
    </citation>
    <scope>NUCLEOTIDE SEQUENCE</scope>
    <source>
        <strain evidence="6">MSR-1</strain>
    </source>
</reference>
<dbReference type="GO" id="GO:0046872">
    <property type="term" value="F:metal ion binding"/>
    <property type="evidence" value="ECO:0007669"/>
    <property type="project" value="UniProtKB-KW"/>
</dbReference>
<feature type="domain" description="Thioredoxin" evidence="5">
    <location>
        <begin position="15"/>
        <end position="194"/>
    </location>
</feature>
<feature type="binding site" evidence="3">
    <location>
        <position position="69"/>
    </location>
    <ligand>
        <name>Cu cation</name>
        <dbReference type="ChEBI" id="CHEBI:23378"/>
    </ligand>
</feature>
<sequence>MKKKSSMWALIAVLAVIGIAVGSRLLVWSGDGHAAIGGPFTLTDHNGRTVTEKSFAGRFMLIYFGYTYCPDVCPTALGVTSVALDGLASAERAKLVPVFITVDPERDTAAVMKDYVTAFAPDMVGLMGTPEQTNAAKKAFKVYAEKAKGGDGENYTVDHSSILYLMGPDGRFIQHFPHGTNADELLAGLKKHLK</sequence>
<comment type="similarity">
    <text evidence="1">Belongs to the SCO1/2 family.</text>
</comment>
<dbReference type="SUPFAM" id="SSF52833">
    <property type="entry name" value="Thioredoxin-like"/>
    <property type="match status" value="1"/>
</dbReference>
<dbReference type="PANTHER" id="PTHR12151:SF25">
    <property type="entry name" value="LINALOOL DEHYDRATASE_ISOMERASE DOMAIN-CONTAINING PROTEIN"/>
    <property type="match status" value="1"/>
</dbReference>
<evidence type="ECO:0000256" key="3">
    <source>
        <dbReference type="PIRSR" id="PIRSR603782-1"/>
    </source>
</evidence>
<keyword evidence="4" id="KW-1015">Disulfide bond</keyword>
<dbReference type="Gene3D" id="3.40.30.10">
    <property type="entry name" value="Glutaredoxin"/>
    <property type="match status" value="1"/>
</dbReference>
<proteinExistence type="inferred from homology"/>
<keyword evidence="3" id="KW-0479">Metal-binding</keyword>
<organism evidence="6">
    <name type="scientific">Magnetospirillum gryphiswaldense</name>
    <dbReference type="NCBI Taxonomy" id="55518"/>
    <lineage>
        <taxon>Bacteria</taxon>
        <taxon>Pseudomonadati</taxon>
        <taxon>Pseudomonadota</taxon>
        <taxon>Alphaproteobacteria</taxon>
        <taxon>Rhodospirillales</taxon>
        <taxon>Rhodospirillaceae</taxon>
        <taxon>Magnetospirillum</taxon>
    </lineage>
</organism>
<accession>A4TTS5</accession>
<protein>
    <submittedName>
        <fullName evidence="6">SCO1/SenC family protein</fullName>
    </submittedName>
</protein>